<keyword evidence="2" id="KW-1185">Reference proteome</keyword>
<sequence length="137" mass="14896">AAAQAKKQGATGLIIRCEQALSLEKLAASADEDEVPELPAVFVTKKVGEALNERGIVLKGCEFRKRYMTEVMRTLGRLGAGGPTVDKYKNLFEAVGNAIIQEAKEKAKAPKPVQKVVVQPTQDAQQGKFKWKVNTNT</sequence>
<evidence type="ECO:0000313" key="2">
    <source>
        <dbReference type="Proteomes" id="UP001642464"/>
    </source>
</evidence>
<proteinExistence type="predicted"/>
<gene>
    <name evidence="1" type="ORF">SCF082_LOCUS33087</name>
</gene>
<dbReference type="EMBL" id="CAXAMM010029136">
    <property type="protein sequence ID" value="CAK9064141.1"/>
    <property type="molecule type" value="Genomic_DNA"/>
</dbReference>
<protein>
    <submittedName>
        <fullName evidence="1">Uncharacterized protein</fullName>
    </submittedName>
</protein>
<name>A0ABP0NKL5_9DINO</name>
<comment type="caution">
    <text evidence="1">The sequence shown here is derived from an EMBL/GenBank/DDBJ whole genome shotgun (WGS) entry which is preliminary data.</text>
</comment>
<reference evidence="1 2" key="1">
    <citation type="submission" date="2024-02" db="EMBL/GenBank/DDBJ databases">
        <authorList>
            <person name="Chen Y."/>
            <person name="Shah S."/>
            <person name="Dougan E. K."/>
            <person name="Thang M."/>
            <person name="Chan C."/>
        </authorList>
    </citation>
    <scope>NUCLEOTIDE SEQUENCE [LARGE SCALE GENOMIC DNA]</scope>
</reference>
<dbReference type="Proteomes" id="UP001642464">
    <property type="component" value="Unassembled WGS sequence"/>
</dbReference>
<evidence type="ECO:0000313" key="1">
    <source>
        <dbReference type="EMBL" id="CAK9064141.1"/>
    </source>
</evidence>
<feature type="non-terminal residue" evidence="1">
    <location>
        <position position="1"/>
    </location>
</feature>
<feature type="non-terminal residue" evidence="1">
    <location>
        <position position="137"/>
    </location>
</feature>
<organism evidence="1 2">
    <name type="scientific">Durusdinium trenchii</name>
    <dbReference type="NCBI Taxonomy" id="1381693"/>
    <lineage>
        <taxon>Eukaryota</taxon>
        <taxon>Sar</taxon>
        <taxon>Alveolata</taxon>
        <taxon>Dinophyceae</taxon>
        <taxon>Suessiales</taxon>
        <taxon>Symbiodiniaceae</taxon>
        <taxon>Durusdinium</taxon>
    </lineage>
</organism>
<accession>A0ABP0NKL5</accession>